<dbReference type="Proteomes" id="UP001318860">
    <property type="component" value="Unassembled WGS sequence"/>
</dbReference>
<reference evidence="2 3" key="1">
    <citation type="journal article" date="2021" name="Comput. Struct. Biotechnol. J.">
        <title>De novo genome assembly of the potent medicinal plant Rehmannia glutinosa using nanopore technology.</title>
        <authorList>
            <person name="Ma L."/>
            <person name="Dong C."/>
            <person name="Song C."/>
            <person name="Wang X."/>
            <person name="Zheng X."/>
            <person name="Niu Y."/>
            <person name="Chen S."/>
            <person name="Feng W."/>
        </authorList>
    </citation>
    <scope>NUCLEOTIDE SEQUENCE [LARGE SCALE GENOMIC DNA]</scope>
    <source>
        <strain evidence="2">DH-2019</strain>
    </source>
</reference>
<evidence type="ECO:0000259" key="1">
    <source>
        <dbReference type="Pfam" id="PF17921"/>
    </source>
</evidence>
<organism evidence="2 3">
    <name type="scientific">Rehmannia glutinosa</name>
    <name type="common">Chinese foxglove</name>
    <dbReference type="NCBI Taxonomy" id="99300"/>
    <lineage>
        <taxon>Eukaryota</taxon>
        <taxon>Viridiplantae</taxon>
        <taxon>Streptophyta</taxon>
        <taxon>Embryophyta</taxon>
        <taxon>Tracheophyta</taxon>
        <taxon>Spermatophyta</taxon>
        <taxon>Magnoliopsida</taxon>
        <taxon>eudicotyledons</taxon>
        <taxon>Gunneridae</taxon>
        <taxon>Pentapetalae</taxon>
        <taxon>asterids</taxon>
        <taxon>lamiids</taxon>
        <taxon>Lamiales</taxon>
        <taxon>Orobanchaceae</taxon>
        <taxon>Rehmannieae</taxon>
        <taxon>Rehmannia</taxon>
    </lineage>
</organism>
<dbReference type="PANTHER" id="PTHR47266">
    <property type="entry name" value="ENDONUCLEASE-RELATED"/>
    <property type="match status" value="1"/>
</dbReference>
<evidence type="ECO:0000313" key="3">
    <source>
        <dbReference type="Proteomes" id="UP001318860"/>
    </source>
</evidence>
<dbReference type="EMBL" id="JABTTQ020000003">
    <property type="protein sequence ID" value="KAK6161713.1"/>
    <property type="molecule type" value="Genomic_DNA"/>
</dbReference>
<comment type="caution">
    <text evidence="2">The sequence shown here is derived from an EMBL/GenBank/DDBJ whole genome shotgun (WGS) entry which is preliminary data.</text>
</comment>
<protein>
    <recommendedName>
        <fullName evidence="1">Integrase zinc-binding domain-containing protein</fullName>
    </recommendedName>
</protein>
<dbReference type="InterPro" id="IPR052160">
    <property type="entry name" value="Gypsy_RT_Integrase-like"/>
</dbReference>
<feature type="domain" description="Integrase zinc-binding" evidence="1">
    <location>
        <begin position="119"/>
        <end position="169"/>
    </location>
</feature>
<evidence type="ECO:0000313" key="2">
    <source>
        <dbReference type="EMBL" id="KAK6161713.1"/>
    </source>
</evidence>
<dbReference type="InterPro" id="IPR041588">
    <property type="entry name" value="Integrase_H2C2"/>
</dbReference>
<sequence length="180" mass="21102">MPQTIEATDELNYPTHDLELAVVVHALKIWRHYCGGKCDIYTRIDVVVLNQHQSYHIAMVAKPTLRNRIKDAQANDKFLCKMRERALMETLEVYLKHRMRRLLMKESLRTKGRGPKKENLRRVSLYTLHGASGGTKMYRDLRNTFWWRNMKGSIASFVERCLTCQQIKAENQRPSGLLQL</sequence>
<name>A0ABR0XRL1_REHGL</name>
<gene>
    <name evidence="2" type="ORF">DH2020_005094</name>
</gene>
<dbReference type="Pfam" id="PF17921">
    <property type="entry name" value="Integrase_H2C2"/>
    <property type="match status" value="1"/>
</dbReference>
<keyword evidence="3" id="KW-1185">Reference proteome</keyword>
<proteinExistence type="predicted"/>
<dbReference type="Gene3D" id="1.10.340.70">
    <property type="match status" value="1"/>
</dbReference>
<accession>A0ABR0XRL1</accession>